<accession>A0ABV6A1E0</accession>
<comment type="caution">
    <text evidence="3">The sequence shown here is derived from an EMBL/GenBank/DDBJ whole genome shotgun (WGS) entry which is preliminary data.</text>
</comment>
<reference evidence="3 4" key="1">
    <citation type="submission" date="2024-09" db="EMBL/GenBank/DDBJ databases">
        <authorList>
            <person name="Sun Q."/>
            <person name="Mori K."/>
        </authorList>
    </citation>
    <scope>NUCLEOTIDE SEQUENCE [LARGE SCALE GENOMIC DNA]</scope>
    <source>
        <strain evidence="3 4">TBRC 7907</strain>
    </source>
</reference>
<keyword evidence="2" id="KW-0812">Transmembrane</keyword>
<evidence type="ECO:0000313" key="3">
    <source>
        <dbReference type="EMBL" id="MFB9906955.1"/>
    </source>
</evidence>
<evidence type="ECO:0000256" key="1">
    <source>
        <dbReference type="SAM" id="MobiDB-lite"/>
    </source>
</evidence>
<organism evidence="3 4">
    <name type="scientific">Allokutzneria oryzae</name>
    <dbReference type="NCBI Taxonomy" id="1378989"/>
    <lineage>
        <taxon>Bacteria</taxon>
        <taxon>Bacillati</taxon>
        <taxon>Actinomycetota</taxon>
        <taxon>Actinomycetes</taxon>
        <taxon>Pseudonocardiales</taxon>
        <taxon>Pseudonocardiaceae</taxon>
        <taxon>Allokutzneria</taxon>
    </lineage>
</organism>
<dbReference type="RefSeq" id="WP_377856223.1">
    <property type="nucleotide sequence ID" value="NZ_JBHLZU010000019.1"/>
</dbReference>
<keyword evidence="2" id="KW-1133">Transmembrane helix</keyword>
<name>A0ABV6A1E0_9PSEU</name>
<feature type="compositionally biased region" description="Low complexity" evidence="1">
    <location>
        <begin position="96"/>
        <end position="122"/>
    </location>
</feature>
<sequence length="260" mass="26960">MQSEQQKPVSQRLWLVGIIADVAAVVTLVASSTGDVAVVLGLVALLLGTVQLVASFGKPVDRWVVLAVVGIVAGAVTVTVVVTRGVVDTSTKASGSAAVPSTTVPATTAKPSASSTTSEPPSSTTPPPVPVTSTKSPAEKRVSNRPVLLTDGYSVDLDSDSLDWGSKRGSVYLSEEADLGYDLGSLTAIRDMAPVKPDATFDDCVTAGYRRSSSGAELRPGKAFCVKTTEGAFARVVIIHTDTRDQIAMNVLVWHPSAPK</sequence>
<gene>
    <name evidence="3" type="ORF">ACFFQA_23720</name>
</gene>
<protein>
    <recommendedName>
        <fullName evidence="5">Serine/threonine protein kinase</fullName>
    </recommendedName>
</protein>
<feature type="transmembrane region" description="Helical" evidence="2">
    <location>
        <begin position="63"/>
        <end position="82"/>
    </location>
</feature>
<feature type="transmembrane region" description="Helical" evidence="2">
    <location>
        <begin position="12"/>
        <end position="30"/>
    </location>
</feature>
<dbReference type="Proteomes" id="UP001589693">
    <property type="component" value="Unassembled WGS sequence"/>
</dbReference>
<evidence type="ECO:0000313" key="4">
    <source>
        <dbReference type="Proteomes" id="UP001589693"/>
    </source>
</evidence>
<evidence type="ECO:0000256" key="2">
    <source>
        <dbReference type="SAM" id="Phobius"/>
    </source>
</evidence>
<dbReference type="EMBL" id="JBHLZU010000019">
    <property type="protein sequence ID" value="MFB9906955.1"/>
    <property type="molecule type" value="Genomic_DNA"/>
</dbReference>
<feature type="region of interest" description="Disordered" evidence="1">
    <location>
        <begin position="92"/>
        <end position="143"/>
    </location>
</feature>
<keyword evidence="2" id="KW-0472">Membrane</keyword>
<proteinExistence type="predicted"/>
<keyword evidence="4" id="KW-1185">Reference proteome</keyword>
<evidence type="ECO:0008006" key="5">
    <source>
        <dbReference type="Google" id="ProtNLM"/>
    </source>
</evidence>
<feature type="transmembrane region" description="Helical" evidence="2">
    <location>
        <begin position="36"/>
        <end position="56"/>
    </location>
</feature>